<dbReference type="SUPFAM" id="SSF52141">
    <property type="entry name" value="Uracil-DNA glycosylase-like"/>
    <property type="match status" value="1"/>
</dbReference>
<dbReference type="Pfam" id="PF03167">
    <property type="entry name" value="UDG"/>
    <property type="match status" value="1"/>
</dbReference>
<organism evidence="13 14">
    <name type="scientific">Thermatribacter velox</name>
    <dbReference type="NCBI Taxonomy" id="3039681"/>
    <lineage>
        <taxon>Bacteria</taxon>
        <taxon>Pseudomonadati</taxon>
        <taxon>Atribacterota</taxon>
        <taxon>Atribacteria</taxon>
        <taxon>Atribacterales</taxon>
        <taxon>Thermatribacteraceae</taxon>
        <taxon>Thermatribacter</taxon>
    </lineage>
</organism>
<dbReference type="CDD" id="cd10030">
    <property type="entry name" value="UDG-F4_TTUDGA_SPO1dp_like"/>
    <property type="match status" value="1"/>
</dbReference>
<dbReference type="InterPro" id="IPR036895">
    <property type="entry name" value="Uracil-DNA_glycosylase-like_sf"/>
</dbReference>
<keyword evidence="7" id="KW-0227">DNA damage</keyword>
<dbReference type="RefSeq" id="WP_369019315.1">
    <property type="nucleotide sequence ID" value="NZ_CP121689.1"/>
</dbReference>
<name>A0ABZ2YGS4_9BACT</name>
<dbReference type="Gene3D" id="3.40.470.10">
    <property type="entry name" value="Uracil-DNA glycosylase-like domain"/>
    <property type="match status" value="1"/>
</dbReference>
<evidence type="ECO:0000256" key="11">
    <source>
        <dbReference type="ARBA" id="ARBA00023204"/>
    </source>
</evidence>
<gene>
    <name evidence="13" type="ORF">QBE54_05395</name>
</gene>
<feature type="domain" description="Uracil-DNA glycosylase-like" evidence="12">
    <location>
        <begin position="31"/>
        <end position="183"/>
    </location>
</feature>
<keyword evidence="14" id="KW-1185">Reference proteome</keyword>
<protein>
    <recommendedName>
        <fullName evidence="4">Type-4 uracil-DNA glycosylase</fullName>
        <ecNumber evidence="3">3.2.2.27</ecNumber>
    </recommendedName>
</protein>
<dbReference type="InterPro" id="IPR051536">
    <property type="entry name" value="UDG_Type-4/5"/>
</dbReference>
<comment type="catalytic activity">
    <reaction evidence="1">
        <text>Hydrolyzes single-stranded DNA or mismatched double-stranded DNA and polynucleotides, releasing free uracil.</text>
        <dbReference type="EC" id="3.2.2.27"/>
    </reaction>
</comment>
<dbReference type="PANTHER" id="PTHR33693">
    <property type="entry name" value="TYPE-5 URACIL-DNA GLYCOSYLASE"/>
    <property type="match status" value="1"/>
</dbReference>
<keyword evidence="5" id="KW-0004">4Fe-4S</keyword>
<evidence type="ECO:0000256" key="5">
    <source>
        <dbReference type="ARBA" id="ARBA00022485"/>
    </source>
</evidence>
<evidence type="ECO:0000313" key="13">
    <source>
        <dbReference type="EMBL" id="WZL77149.1"/>
    </source>
</evidence>
<reference evidence="13 14" key="1">
    <citation type="submission" date="2023-03" db="EMBL/GenBank/DDBJ databases">
        <title>Novel Species.</title>
        <authorList>
            <person name="Ma S."/>
        </authorList>
    </citation>
    <scope>NUCLEOTIDE SEQUENCE [LARGE SCALE GENOMIC DNA]</scope>
    <source>
        <strain evidence="13 14">B11</strain>
    </source>
</reference>
<accession>A0ABZ2YGS4</accession>
<keyword evidence="10" id="KW-0411">Iron-sulfur</keyword>
<dbReference type="SMART" id="SM00987">
    <property type="entry name" value="UreE_C"/>
    <property type="match status" value="1"/>
</dbReference>
<dbReference type="GO" id="GO:0004844">
    <property type="term" value="F:uracil DNA N-glycosylase activity"/>
    <property type="evidence" value="ECO:0007669"/>
    <property type="project" value="UniProtKB-EC"/>
</dbReference>
<dbReference type="InterPro" id="IPR005122">
    <property type="entry name" value="Uracil-DNA_glycosylase-like"/>
</dbReference>
<evidence type="ECO:0000256" key="6">
    <source>
        <dbReference type="ARBA" id="ARBA00022723"/>
    </source>
</evidence>
<keyword evidence="13" id="KW-0326">Glycosidase</keyword>
<evidence type="ECO:0000256" key="4">
    <source>
        <dbReference type="ARBA" id="ARBA00019403"/>
    </source>
</evidence>
<sequence>MRKEDLLAEIREEVKRCFRCPLAEQRTQTVFGEGNPDALLMFIGEAPGEEEDRTGRPFVGKAGQLLTRIIQSVNLTREEVYIANMVKCRPPGNRNPTLQEIEACFPFLEAQIAIINPSIIVALGSVAASYLLDTKLPISKLRGQWYDWRGGKKVFPMFHPSFLLRYNSRAPGSPRYLTWLDIKEVKKMYDLLRQAS</sequence>
<dbReference type="PANTHER" id="PTHR33693:SF1">
    <property type="entry name" value="TYPE-4 URACIL-DNA GLYCOSYLASE"/>
    <property type="match status" value="1"/>
</dbReference>
<keyword evidence="11" id="KW-0234">DNA repair</keyword>
<evidence type="ECO:0000313" key="14">
    <source>
        <dbReference type="Proteomes" id="UP001461341"/>
    </source>
</evidence>
<evidence type="ECO:0000259" key="12">
    <source>
        <dbReference type="SMART" id="SM00986"/>
    </source>
</evidence>
<evidence type="ECO:0000256" key="3">
    <source>
        <dbReference type="ARBA" id="ARBA00012030"/>
    </source>
</evidence>
<proteinExistence type="inferred from homology"/>
<dbReference type="Proteomes" id="UP001461341">
    <property type="component" value="Chromosome"/>
</dbReference>
<keyword evidence="9" id="KW-0408">Iron</keyword>
<evidence type="ECO:0000256" key="7">
    <source>
        <dbReference type="ARBA" id="ARBA00022763"/>
    </source>
</evidence>
<dbReference type="EC" id="3.2.2.27" evidence="3"/>
<comment type="similarity">
    <text evidence="2">Belongs to the uracil-DNA glycosylase (UDG) superfamily. Type 4 (UDGa) family.</text>
</comment>
<evidence type="ECO:0000256" key="9">
    <source>
        <dbReference type="ARBA" id="ARBA00023004"/>
    </source>
</evidence>
<evidence type="ECO:0000256" key="10">
    <source>
        <dbReference type="ARBA" id="ARBA00023014"/>
    </source>
</evidence>
<evidence type="ECO:0000256" key="1">
    <source>
        <dbReference type="ARBA" id="ARBA00001400"/>
    </source>
</evidence>
<evidence type="ECO:0000256" key="8">
    <source>
        <dbReference type="ARBA" id="ARBA00022801"/>
    </source>
</evidence>
<keyword evidence="8 13" id="KW-0378">Hydrolase</keyword>
<dbReference type="NCBIfam" id="TIGR00758">
    <property type="entry name" value="UDG_fam4"/>
    <property type="match status" value="1"/>
</dbReference>
<dbReference type="SMART" id="SM00986">
    <property type="entry name" value="UDG"/>
    <property type="match status" value="1"/>
</dbReference>
<keyword evidence="6" id="KW-0479">Metal-binding</keyword>
<dbReference type="EMBL" id="CP121689">
    <property type="protein sequence ID" value="WZL77149.1"/>
    <property type="molecule type" value="Genomic_DNA"/>
</dbReference>
<dbReference type="InterPro" id="IPR005273">
    <property type="entry name" value="Ura-DNA_glyco_family4"/>
</dbReference>
<evidence type="ECO:0000256" key="2">
    <source>
        <dbReference type="ARBA" id="ARBA00006521"/>
    </source>
</evidence>